<feature type="region of interest" description="Disordered" evidence="1">
    <location>
        <begin position="1"/>
        <end position="71"/>
    </location>
</feature>
<protein>
    <submittedName>
        <fullName evidence="2">Uncharacterized protein</fullName>
    </submittedName>
</protein>
<evidence type="ECO:0000313" key="3">
    <source>
        <dbReference type="Proteomes" id="UP000215086"/>
    </source>
</evidence>
<dbReference type="EMBL" id="CP018477">
    <property type="protein sequence ID" value="ASV72679.1"/>
    <property type="molecule type" value="Genomic_DNA"/>
</dbReference>
<organism evidence="2 3">
    <name type="scientific">Thermogutta terrifontis</name>
    <dbReference type="NCBI Taxonomy" id="1331910"/>
    <lineage>
        <taxon>Bacteria</taxon>
        <taxon>Pseudomonadati</taxon>
        <taxon>Planctomycetota</taxon>
        <taxon>Planctomycetia</taxon>
        <taxon>Pirellulales</taxon>
        <taxon>Thermoguttaceae</taxon>
        <taxon>Thermogutta</taxon>
    </lineage>
</organism>
<dbReference type="AlphaFoldDB" id="A0A286R9P0"/>
<reference evidence="2 3" key="1">
    <citation type="journal article" name="Front. Microbiol.">
        <title>Sugar Metabolism of the First Thermophilic Planctomycete Thermogutta terrifontis: Comparative Genomic and Transcriptomic Approaches.</title>
        <authorList>
            <person name="Elcheninov A.G."/>
            <person name="Menzel P."/>
            <person name="Gudbergsdottir S.R."/>
            <person name="Slesarev A.I."/>
            <person name="Kadnikov V.V."/>
            <person name="Krogh A."/>
            <person name="Bonch-Osmolovskaya E.A."/>
            <person name="Peng X."/>
            <person name="Kublanov I.V."/>
        </authorList>
    </citation>
    <scope>NUCLEOTIDE SEQUENCE [LARGE SCALE GENOMIC DNA]</scope>
    <source>
        <strain evidence="2 3">R1</strain>
    </source>
</reference>
<accession>A0A286R9P0</accession>
<gene>
    <name evidence="2" type="ORF">THTE_0077</name>
</gene>
<evidence type="ECO:0000313" key="2">
    <source>
        <dbReference type="EMBL" id="ASV72679.1"/>
    </source>
</evidence>
<name>A0A286R9P0_9BACT</name>
<keyword evidence="3" id="KW-1185">Reference proteome</keyword>
<proteinExistence type="predicted"/>
<sequence length="71" mass="7907">MDDRTLTNGPDKRVPPEDRRGTLAVPGDWGMNDQTLSDGPDKRIPPRGGRDEHVPPEFFRRDTLVVPGLEG</sequence>
<feature type="compositionally biased region" description="Basic and acidic residues" evidence="1">
    <location>
        <begin position="1"/>
        <end position="21"/>
    </location>
</feature>
<feature type="compositionally biased region" description="Basic and acidic residues" evidence="1">
    <location>
        <begin position="39"/>
        <end position="63"/>
    </location>
</feature>
<dbReference type="KEGG" id="ttf:THTE_0077"/>
<evidence type="ECO:0000256" key="1">
    <source>
        <dbReference type="SAM" id="MobiDB-lite"/>
    </source>
</evidence>
<dbReference type="Proteomes" id="UP000215086">
    <property type="component" value="Chromosome"/>
</dbReference>